<evidence type="ECO:0000313" key="1">
    <source>
        <dbReference type="EMBL" id="MDP9766635.1"/>
    </source>
</evidence>
<accession>A0ABT9MJ62</accession>
<organism evidence="1 2">
    <name type="scientific">Deinococcus enclensis</name>
    <dbReference type="NCBI Taxonomy" id="1049582"/>
    <lineage>
        <taxon>Bacteria</taxon>
        <taxon>Thermotogati</taxon>
        <taxon>Deinococcota</taxon>
        <taxon>Deinococci</taxon>
        <taxon>Deinococcales</taxon>
        <taxon>Deinococcaceae</taxon>
        <taxon>Deinococcus</taxon>
    </lineage>
</organism>
<gene>
    <name evidence="1" type="ORF">QO006_004110</name>
</gene>
<reference evidence="1 2" key="1">
    <citation type="submission" date="2023-07" db="EMBL/GenBank/DDBJ databases">
        <title>Genomic Encyclopedia of Type Strains, Phase IV (KMG-IV): sequencing the most valuable type-strain genomes for metagenomic binning, comparative biology and taxonomic classification.</title>
        <authorList>
            <person name="Goeker M."/>
        </authorList>
    </citation>
    <scope>NUCLEOTIDE SEQUENCE [LARGE SCALE GENOMIC DNA]</scope>
    <source>
        <strain evidence="1 2">NIO-1023</strain>
    </source>
</reference>
<dbReference type="EMBL" id="JAURUR010000046">
    <property type="protein sequence ID" value="MDP9766635.1"/>
    <property type="molecule type" value="Genomic_DNA"/>
</dbReference>
<proteinExistence type="predicted"/>
<keyword evidence="2" id="KW-1185">Reference proteome</keyword>
<sequence length="48" mass="4911">MPERAYVFLDPDGSQGAGVVVVVQAPTGVIYASQVGGGANEERSVEGF</sequence>
<dbReference type="Proteomes" id="UP001232163">
    <property type="component" value="Unassembled WGS sequence"/>
</dbReference>
<protein>
    <submittedName>
        <fullName evidence="1">Uncharacterized protein</fullName>
    </submittedName>
</protein>
<evidence type="ECO:0000313" key="2">
    <source>
        <dbReference type="Proteomes" id="UP001232163"/>
    </source>
</evidence>
<comment type="caution">
    <text evidence="1">The sequence shown here is derived from an EMBL/GenBank/DDBJ whole genome shotgun (WGS) entry which is preliminary data.</text>
</comment>
<dbReference type="RefSeq" id="WP_307470136.1">
    <property type="nucleotide sequence ID" value="NZ_JAURUR010000046.1"/>
</dbReference>
<name>A0ABT9MJ62_9DEIO</name>